<dbReference type="STRING" id="249408.BOO71_0005419"/>
<feature type="transmembrane region" description="Helical" evidence="1">
    <location>
        <begin position="73"/>
        <end position="102"/>
    </location>
</feature>
<sequence length="351" mass="37370">MIQREFGFAFGVTAIALVLATWYGFSVGGISTALNFLVIAVVLGVMEVSLSFDNAVVNASVLKNMTEKWQRRFLIWGILIAVVGMRLVFPIAIVAITAGLGFGEVASLALNDSTRYGEYLEQAEVVISAFGGIFLLMVALNYLMDPEKDEHWLAGFERRLAGLGKLDTIQALIAGVVLLSITHFFVAPAEQLSAVTAGMVGLLVYLAMNAIGGLFDPNDMAAKAGAAGLTAFLYLEVLDASFSLDGVIGAFAVTKEIVIISAGLAIGAVFVRSLTLFLVHQGTLAQYRFLEHGAHYGILALAIIMLSSTNRNVHIPELVTGLIGVAFIGAAIWSSVRANKRELAEGKSQPN</sequence>
<reference evidence="2 3" key="1">
    <citation type="submission" date="2017-01" db="EMBL/GenBank/DDBJ databases">
        <title>Genome Analysis of Deinococcus marmoris KOPRI26562.</title>
        <authorList>
            <person name="Kim J.H."/>
            <person name="Oh H.-M."/>
        </authorList>
    </citation>
    <scope>NUCLEOTIDE SEQUENCE [LARGE SCALE GENOMIC DNA]</scope>
    <source>
        <strain evidence="2 3">KOPRI26562</strain>
    </source>
</reference>
<organism evidence="2 3">
    <name type="scientific">Deinococcus marmoris</name>
    <dbReference type="NCBI Taxonomy" id="249408"/>
    <lineage>
        <taxon>Bacteria</taxon>
        <taxon>Thermotogati</taxon>
        <taxon>Deinococcota</taxon>
        <taxon>Deinococci</taxon>
        <taxon>Deinococcales</taxon>
        <taxon>Deinococcaceae</taxon>
        <taxon>Deinococcus</taxon>
    </lineage>
</organism>
<dbReference type="PANTHER" id="PTHR30238:SF4">
    <property type="entry name" value="SLL1022 PROTEIN"/>
    <property type="match status" value="1"/>
</dbReference>
<dbReference type="NCBIfam" id="NF010613">
    <property type="entry name" value="PRK14013.1-3"/>
    <property type="match status" value="1"/>
</dbReference>
<comment type="caution">
    <text evidence="2">The sequence shown here is derived from an EMBL/GenBank/DDBJ whole genome shotgun (WGS) entry which is preliminary data.</text>
</comment>
<feature type="transmembrane region" description="Helical" evidence="1">
    <location>
        <begin position="7"/>
        <end position="25"/>
    </location>
</feature>
<keyword evidence="1" id="KW-0812">Transmembrane</keyword>
<feature type="transmembrane region" description="Helical" evidence="1">
    <location>
        <begin position="164"/>
        <end position="186"/>
    </location>
</feature>
<keyword evidence="3" id="KW-1185">Reference proteome</keyword>
<proteinExistence type="predicted"/>
<dbReference type="EMBL" id="MSTI01000065">
    <property type="protein sequence ID" value="OLV18606.1"/>
    <property type="molecule type" value="Genomic_DNA"/>
</dbReference>
<feature type="transmembrane region" description="Helical" evidence="1">
    <location>
        <begin position="289"/>
        <end position="307"/>
    </location>
</feature>
<keyword evidence="1" id="KW-0472">Membrane</keyword>
<dbReference type="OrthoDB" id="9806211at2"/>
<evidence type="ECO:0000256" key="1">
    <source>
        <dbReference type="SAM" id="Phobius"/>
    </source>
</evidence>
<feature type="transmembrane region" description="Helical" evidence="1">
    <location>
        <begin position="257"/>
        <end position="277"/>
    </location>
</feature>
<dbReference type="AlphaFoldDB" id="A0A1U7P0B7"/>
<gene>
    <name evidence="2" type="ORF">BOO71_0005419</name>
</gene>
<accession>A0A1U7P0B7</accession>
<feature type="transmembrane region" description="Helical" evidence="1">
    <location>
        <begin position="122"/>
        <end position="143"/>
    </location>
</feature>
<dbReference type="Pfam" id="PF04332">
    <property type="entry name" value="DUF475"/>
    <property type="match status" value="1"/>
</dbReference>
<feature type="transmembrane region" description="Helical" evidence="1">
    <location>
        <begin position="313"/>
        <end position="333"/>
    </location>
</feature>
<feature type="transmembrane region" description="Helical" evidence="1">
    <location>
        <begin position="227"/>
        <end position="251"/>
    </location>
</feature>
<dbReference type="PANTHER" id="PTHR30238">
    <property type="entry name" value="MEMBRANE BOUND PREDICTED REDOX MODULATOR"/>
    <property type="match status" value="1"/>
</dbReference>
<protein>
    <submittedName>
        <fullName evidence="2">Integral membrane protein</fullName>
    </submittedName>
</protein>
<name>A0A1U7P0B7_9DEIO</name>
<evidence type="ECO:0000313" key="3">
    <source>
        <dbReference type="Proteomes" id="UP000186607"/>
    </source>
</evidence>
<feature type="transmembrane region" description="Helical" evidence="1">
    <location>
        <begin position="192"/>
        <end position="215"/>
    </location>
</feature>
<dbReference type="NCBIfam" id="NF010620">
    <property type="entry name" value="PRK14013.2-6"/>
    <property type="match status" value="1"/>
</dbReference>
<keyword evidence="1" id="KW-1133">Transmembrane helix</keyword>
<evidence type="ECO:0000313" key="2">
    <source>
        <dbReference type="EMBL" id="OLV18606.1"/>
    </source>
</evidence>
<feature type="transmembrane region" description="Helical" evidence="1">
    <location>
        <begin position="31"/>
        <end position="52"/>
    </location>
</feature>
<dbReference type="InterPro" id="IPR007427">
    <property type="entry name" value="DUF475"/>
</dbReference>
<dbReference type="Proteomes" id="UP000186607">
    <property type="component" value="Unassembled WGS sequence"/>
</dbReference>